<dbReference type="Gene3D" id="1.20.120.530">
    <property type="entry name" value="GntR ligand-binding domain-like"/>
    <property type="match status" value="1"/>
</dbReference>
<dbReference type="SUPFAM" id="SSF46785">
    <property type="entry name" value="Winged helix' DNA-binding domain"/>
    <property type="match status" value="1"/>
</dbReference>
<evidence type="ECO:0000259" key="4">
    <source>
        <dbReference type="PROSITE" id="PS50949"/>
    </source>
</evidence>
<sequence length="237" mass="26133">MLRHQKVGRRQTAQDREPSLTEQAYAILRKEIITCELPPGAEVSELELADRFGMSKTPVREALGRLDLEGFVDTFPRRGYRITPVTISDINNLFAIRALLEPAAAALAAQAMSPGALDALDKVAGASYTVGKSRTLDHFVQSNRLFHSAIAEGSGNRRLQSLIMAHLEESERFFYIGARTRDVNVETNRDHSTIVTVLRHRDAKEAASIMAEHIETTRIGLTQSILRSPSISVGIGV</sequence>
<keyword evidence="1" id="KW-0805">Transcription regulation</keyword>
<dbReference type="KEGG" id="lck:HN018_22840"/>
<dbReference type="Pfam" id="PF00392">
    <property type="entry name" value="GntR"/>
    <property type="match status" value="1"/>
</dbReference>
<dbReference type="Gene3D" id="1.10.10.10">
    <property type="entry name" value="Winged helix-like DNA-binding domain superfamily/Winged helix DNA-binding domain"/>
    <property type="match status" value="1"/>
</dbReference>
<dbReference type="RefSeq" id="WP_171836211.1">
    <property type="nucleotide sequence ID" value="NZ_CP053709.1"/>
</dbReference>
<dbReference type="SUPFAM" id="SSF48008">
    <property type="entry name" value="GntR ligand-binding domain-like"/>
    <property type="match status" value="1"/>
</dbReference>
<keyword evidence="6" id="KW-1185">Reference proteome</keyword>
<reference evidence="5 6" key="1">
    <citation type="journal article" date="2014" name="World J. Microbiol. Biotechnol.">
        <title>Biodiversity and physiological characteristics of Antarctic and Arctic lichens-associated bacteria.</title>
        <authorList>
            <person name="Lee Y.M."/>
            <person name="Kim E.H."/>
            <person name="Lee H.K."/>
            <person name="Hong S.G."/>
        </authorList>
    </citation>
    <scope>NUCLEOTIDE SEQUENCE [LARGE SCALE GENOMIC DNA]</scope>
    <source>
        <strain evidence="5 6">PAMC 26569</strain>
        <plasmid evidence="5">unnamed1</plasmid>
    </source>
</reference>
<evidence type="ECO:0000256" key="1">
    <source>
        <dbReference type="ARBA" id="ARBA00023015"/>
    </source>
</evidence>
<gene>
    <name evidence="5" type="ORF">HN018_22840</name>
</gene>
<keyword evidence="3" id="KW-0804">Transcription</keyword>
<dbReference type="PRINTS" id="PR00035">
    <property type="entry name" value="HTHGNTR"/>
</dbReference>
<dbReference type="Proteomes" id="UP000500767">
    <property type="component" value="Plasmid unnamed1"/>
</dbReference>
<dbReference type="GO" id="GO:0003700">
    <property type="term" value="F:DNA-binding transcription factor activity"/>
    <property type="evidence" value="ECO:0007669"/>
    <property type="project" value="InterPro"/>
</dbReference>
<keyword evidence="2" id="KW-0238">DNA-binding</keyword>
<evidence type="ECO:0000313" key="5">
    <source>
        <dbReference type="EMBL" id="QKE93039.1"/>
    </source>
</evidence>
<dbReference type="InterPro" id="IPR036388">
    <property type="entry name" value="WH-like_DNA-bd_sf"/>
</dbReference>
<proteinExistence type="predicted"/>
<dbReference type="InterPro" id="IPR036390">
    <property type="entry name" value="WH_DNA-bd_sf"/>
</dbReference>
<dbReference type="CDD" id="cd07377">
    <property type="entry name" value="WHTH_GntR"/>
    <property type="match status" value="1"/>
</dbReference>
<evidence type="ECO:0000256" key="2">
    <source>
        <dbReference type="ARBA" id="ARBA00023125"/>
    </source>
</evidence>
<dbReference type="InterPro" id="IPR011711">
    <property type="entry name" value="GntR_C"/>
</dbReference>
<dbReference type="PANTHER" id="PTHR43537">
    <property type="entry name" value="TRANSCRIPTIONAL REGULATOR, GNTR FAMILY"/>
    <property type="match status" value="1"/>
</dbReference>
<dbReference type="Pfam" id="PF07729">
    <property type="entry name" value="FCD"/>
    <property type="match status" value="1"/>
</dbReference>
<organism evidence="5 6">
    <name type="scientific">Lichenicola cladoniae</name>
    <dbReference type="NCBI Taxonomy" id="1484109"/>
    <lineage>
        <taxon>Bacteria</taxon>
        <taxon>Pseudomonadati</taxon>
        <taxon>Pseudomonadota</taxon>
        <taxon>Alphaproteobacteria</taxon>
        <taxon>Acetobacterales</taxon>
        <taxon>Acetobacteraceae</taxon>
        <taxon>Lichenicola</taxon>
    </lineage>
</organism>
<geneLocation type="plasmid" evidence="5 6">
    <name>unnamed1</name>
</geneLocation>
<dbReference type="EMBL" id="CP053709">
    <property type="protein sequence ID" value="QKE93039.1"/>
    <property type="molecule type" value="Genomic_DNA"/>
</dbReference>
<evidence type="ECO:0000313" key="6">
    <source>
        <dbReference type="Proteomes" id="UP000500767"/>
    </source>
</evidence>
<dbReference type="SMART" id="SM00345">
    <property type="entry name" value="HTH_GNTR"/>
    <property type="match status" value="1"/>
</dbReference>
<dbReference type="PROSITE" id="PS50949">
    <property type="entry name" value="HTH_GNTR"/>
    <property type="match status" value="1"/>
</dbReference>
<dbReference type="SMART" id="SM00895">
    <property type="entry name" value="FCD"/>
    <property type="match status" value="1"/>
</dbReference>
<evidence type="ECO:0000256" key="3">
    <source>
        <dbReference type="ARBA" id="ARBA00023163"/>
    </source>
</evidence>
<protein>
    <submittedName>
        <fullName evidence="5">GntR family transcriptional regulator</fullName>
    </submittedName>
</protein>
<name>A0A6M8HWT9_9PROT</name>
<accession>A0A6M8HWT9</accession>
<dbReference type="AlphaFoldDB" id="A0A6M8HWT9"/>
<dbReference type="InterPro" id="IPR000524">
    <property type="entry name" value="Tscrpt_reg_HTH_GntR"/>
</dbReference>
<dbReference type="PANTHER" id="PTHR43537:SF45">
    <property type="entry name" value="GNTR FAMILY REGULATORY PROTEIN"/>
    <property type="match status" value="1"/>
</dbReference>
<dbReference type="InterPro" id="IPR008920">
    <property type="entry name" value="TF_FadR/GntR_C"/>
</dbReference>
<feature type="domain" description="HTH gntR-type" evidence="4">
    <location>
        <begin position="18"/>
        <end position="85"/>
    </location>
</feature>
<keyword evidence="5" id="KW-0614">Plasmid</keyword>
<dbReference type="GO" id="GO:0003677">
    <property type="term" value="F:DNA binding"/>
    <property type="evidence" value="ECO:0007669"/>
    <property type="project" value="UniProtKB-KW"/>
</dbReference>